<reference evidence="6" key="2">
    <citation type="submission" date="2020-09" db="EMBL/GenBank/DDBJ databases">
        <authorList>
            <person name="Sun Q."/>
            <person name="Kim S."/>
        </authorList>
    </citation>
    <scope>NUCLEOTIDE SEQUENCE</scope>
    <source>
        <strain evidence="6">KCTC 42651</strain>
    </source>
</reference>
<dbReference type="RefSeq" id="WP_189990728.1">
    <property type="nucleotide sequence ID" value="NZ_BMZS01000006.1"/>
</dbReference>
<dbReference type="PROSITE" id="PS50943">
    <property type="entry name" value="HTH_CROC1"/>
    <property type="match status" value="1"/>
</dbReference>
<dbReference type="CDD" id="cd00093">
    <property type="entry name" value="HTH_XRE"/>
    <property type="match status" value="1"/>
</dbReference>
<dbReference type="PANTHER" id="PTHR46797:SF23">
    <property type="entry name" value="HTH-TYPE TRANSCRIPTIONAL REGULATOR SUTR"/>
    <property type="match status" value="1"/>
</dbReference>
<keyword evidence="7" id="KW-1185">Reference proteome</keyword>
<dbReference type="PANTHER" id="PTHR46797">
    <property type="entry name" value="HTH-TYPE TRANSCRIPTIONAL REGULATOR"/>
    <property type="match status" value="1"/>
</dbReference>
<dbReference type="InterPro" id="IPR050807">
    <property type="entry name" value="TransReg_Diox_bact_type"/>
</dbReference>
<keyword evidence="2" id="KW-0805">Transcription regulation</keyword>
<evidence type="ECO:0000313" key="6">
    <source>
        <dbReference type="EMBL" id="GHD52735.1"/>
    </source>
</evidence>
<dbReference type="InterPro" id="IPR010982">
    <property type="entry name" value="Lambda_DNA-bd_dom_sf"/>
</dbReference>
<evidence type="ECO:0000313" key="7">
    <source>
        <dbReference type="Proteomes" id="UP000630353"/>
    </source>
</evidence>
<comment type="caution">
    <text evidence="6">The sequence shown here is derived from an EMBL/GenBank/DDBJ whole genome shotgun (WGS) entry which is preliminary data.</text>
</comment>
<dbReference type="GO" id="GO:0005829">
    <property type="term" value="C:cytosol"/>
    <property type="evidence" value="ECO:0007669"/>
    <property type="project" value="TreeGrafter"/>
</dbReference>
<gene>
    <name evidence="6" type="ORF">GCM10017083_28540</name>
</gene>
<keyword evidence="4" id="KW-0804">Transcription</keyword>
<dbReference type="InterPro" id="IPR001387">
    <property type="entry name" value="Cro/C1-type_HTH"/>
</dbReference>
<dbReference type="SUPFAM" id="SSF47413">
    <property type="entry name" value="lambda repressor-like DNA-binding domains"/>
    <property type="match status" value="1"/>
</dbReference>
<name>A0A919CQ57_9PROT</name>
<protein>
    <submittedName>
        <fullName evidence="6">DNA-binding protein</fullName>
    </submittedName>
</protein>
<dbReference type="Pfam" id="PF01381">
    <property type="entry name" value="HTH_3"/>
    <property type="match status" value="1"/>
</dbReference>
<dbReference type="Proteomes" id="UP000630353">
    <property type="component" value="Unassembled WGS sequence"/>
</dbReference>
<dbReference type="Pfam" id="PF09856">
    <property type="entry name" value="ScfRs"/>
    <property type="match status" value="1"/>
</dbReference>
<evidence type="ECO:0000259" key="5">
    <source>
        <dbReference type="PROSITE" id="PS50943"/>
    </source>
</evidence>
<accession>A0A919CQ57</accession>
<dbReference type="EMBL" id="BMZS01000006">
    <property type="protein sequence ID" value="GHD52735.1"/>
    <property type="molecule type" value="Genomic_DNA"/>
</dbReference>
<dbReference type="GO" id="GO:0003700">
    <property type="term" value="F:DNA-binding transcription factor activity"/>
    <property type="evidence" value="ECO:0007669"/>
    <property type="project" value="TreeGrafter"/>
</dbReference>
<evidence type="ECO:0000256" key="3">
    <source>
        <dbReference type="ARBA" id="ARBA00023125"/>
    </source>
</evidence>
<organism evidence="6 7">
    <name type="scientific">Thalassobaculum fulvum</name>
    <dbReference type="NCBI Taxonomy" id="1633335"/>
    <lineage>
        <taxon>Bacteria</taxon>
        <taxon>Pseudomonadati</taxon>
        <taxon>Pseudomonadota</taxon>
        <taxon>Alphaproteobacteria</taxon>
        <taxon>Rhodospirillales</taxon>
        <taxon>Thalassobaculaceae</taxon>
        <taxon>Thalassobaculum</taxon>
    </lineage>
</organism>
<feature type="domain" description="HTH cro/C1-type" evidence="5">
    <location>
        <begin position="10"/>
        <end position="64"/>
    </location>
</feature>
<dbReference type="Pfam" id="PF06114">
    <property type="entry name" value="Peptidase_M78"/>
    <property type="match status" value="1"/>
</dbReference>
<dbReference type="SMART" id="SM00530">
    <property type="entry name" value="HTH_XRE"/>
    <property type="match status" value="1"/>
</dbReference>
<evidence type="ECO:0000256" key="1">
    <source>
        <dbReference type="ARBA" id="ARBA00007227"/>
    </source>
</evidence>
<dbReference type="InterPro" id="IPR010359">
    <property type="entry name" value="IrrE_HExxH"/>
</dbReference>
<comment type="similarity">
    <text evidence="1">Belongs to the short-chain fatty acyl-CoA assimilation regulator (ScfR) family.</text>
</comment>
<reference evidence="6" key="1">
    <citation type="journal article" date="2014" name="Int. J. Syst. Evol. Microbiol.">
        <title>Complete genome sequence of Corynebacterium casei LMG S-19264T (=DSM 44701T), isolated from a smear-ripened cheese.</title>
        <authorList>
            <consortium name="US DOE Joint Genome Institute (JGI-PGF)"/>
            <person name="Walter F."/>
            <person name="Albersmeier A."/>
            <person name="Kalinowski J."/>
            <person name="Ruckert C."/>
        </authorList>
    </citation>
    <scope>NUCLEOTIDE SEQUENCE</scope>
    <source>
        <strain evidence="6">KCTC 42651</strain>
    </source>
</reference>
<keyword evidence="3 6" id="KW-0238">DNA-binding</keyword>
<dbReference type="Gene3D" id="1.10.260.40">
    <property type="entry name" value="lambda repressor-like DNA-binding domains"/>
    <property type="match status" value="1"/>
</dbReference>
<sequence length="528" mass="58594">MARQLTGYRIRERRRQLGLTQAGVAKRVGISPSYLNLIEANKRAIAGATLRRITEVLDLDPDTLTGRTEQRMIDDLVELAAEPMLRDLGLDDTSVGDLVGRHPAWAGALLACWRAYRDQAQTAAALSDRLNQDPALADAVHQLLTHVTTVRSTSEILDTTDDLPAAMRARFHAILSSESARLSEVTQALATFFDKPHSRTRSITAAEEVDDVIIERENHFPALEQAAEELSREIRRHGDILLGALPEYLREAHGVTVANRPPADIGGMRFRNLCAYDGDARRLEFLDHASTGTRQFQMARLAAELAARDLIEREIDDPRLTSPASRTQAYRAFASYVASAVIFPYDRFHADAEEVRYDVEVLRQRYGASFEQVAHRLVTLRRPGREGIPFGFLRSNPAGFTTKRFPLPDLPLPRHGHGCPLWAIYGAFQTPGRVLRQLVQFPDNARYLFVAGTVTKQPASFHEPPVPHSVMLACDVMHADKTVYADGLDLGSAGRTAVPVGPSCRLCLRLDCLHRAEEPIVGREQPAG</sequence>
<proteinExistence type="inferred from homology"/>
<dbReference type="InterPro" id="IPR018653">
    <property type="entry name" value="ScfR_C"/>
</dbReference>
<evidence type="ECO:0000256" key="2">
    <source>
        <dbReference type="ARBA" id="ARBA00023015"/>
    </source>
</evidence>
<dbReference type="GO" id="GO:0003677">
    <property type="term" value="F:DNA binding"/>
    <property type="evidence" value="ECO:0007669"/>
    <property type="project" value="UniProtKB-KW"/>
</dbReference>
<dbReference type="AlphaFoldDB" id="A0A919CQ57"/>
<evidence type="ECO:0000256" key="4">
    <source>
        <dbReference type="ARBA" id="ARBA00023163"/>
    </source>
</evidence>